<dbReference type="Proteomes" id="UP000434957">
    <property type="component" value="Unassembled WGS sequence"/>
</dbReference>
<sequence length="489" mass="54869">MEPGNPPSKFGWLESDVEVLNYSSPTDANPFSSPRGPQLVKARSPPQLPAVLGKVHPETVTNRSDSRANRNAHRPQLCTRSRLLNLRALLATVVLVCLLWTIWLIFLNISPNYTVNRVMNTENFDDGSFWSFVDPPPATLYLAVTGLSLVGIGYIVVLLMMVLRPKRVMHFPPPALQTWVENTSRTNSSALKLLNSFTQPDSTSRRFVKLGMKIGDLVFETILLVQILEAGSPAAIVGIFTVIIASNALVWAVMMLLPLNRMALVETLVGLLFDLLIAVGCPMLILVYCLSNFNFPRDKFAINIEAFPAGWFEREASIVANPVQTAVIYNSLRSLRITSVYEFFARMGVHVTLFLRLRQLVKLLQEPKRQKIRVYPACHRLAAFIFVIFAGLLCLFVEESMRTSTFACAPHPACAVNARRWTILENGSLTQCPCLIMIDRDIAPKTYAEWEMPKNLTEKVIQLASSGDLQTLQLTNRYLPELPEELRHC</sequence>
<keyword evidence="2" id="KW-0812">Transmembrane</keyword>
<evidence type="ECO:0000313" key="3">
    <source>
        <dbReference type="EMBL" id="KAE8960914.1"/>
    </source>
</evidence>
<gene>
    <name evidence="4" type="ORF">PR001_g30189</name>
    <name evidence="3" type="ORF">PR002_g30065</name>
    <name evidence="5" type="ORF">PR003_g31244</name>
</gene>
<dbReference type="Proteomes" id="UP000435112">
    <property type="component" value="Unassembled WGS sequence"/>
</dbReference>
<feature type="transmembrane region" description="Helical" evidence="2">
    <location>
        <begin position="140"/>
        <end position="163"/>
    </location>
</feature>
<feature type="transmembrane region" description="Helical" evidence="2">
    <location>
        <begin position="378"/>
        <end position="398"/>
    </location>
</feature>
<comment type="caution">
    <text evidence="3">The sequence shown here is derived from an EMBL/GenBank/DDBJ whole genome shotgun (WGS) entry which is preliminary data.</text>
</comment>
<evidence type="ECO:0000256" key="2">
    <source>
        <dbReference type="SAM" id="Phobius"/>
    </source>
</evidence>
<feature type="transmembrane region" description="Helical" evidence="2">
    <location>
        <begin position="269"/>
        <end position="288"/>
    </location>
</feature>
<reference evidence="6 8" key="1">
    <citation type="submission" date="2018-09" db="EMBL/GenBank/DDBJ databases">
        <title>Genomic investigation of the strawberry pathogen Phytophthora fragariae indicates pathogenicity is determined by transcriptional variation in three key races.</title>
        <authorList>
            <person name="Adams T.M."/>
            <person name="Armitage A.D."/>
            <person name="Sobczyk M.K."/>
            <person name="Bates H.J."/>
            <person name="Dunwell J.M."/>
            <person name="Nellist C.F."/>
            <person name="Harrison R.J."/>
        </authorList>
    </citation>
    <scope>NUCLEOTIDE SEQUENCE [LARGE SCALE GENOMIC DNA]</scope>
    <source>
        <strain evidence="4 6">SCRP249</strain>
        <strain evidence="3 8">SCRP324</strain>
        <strain evidence="5 7">SCRP333</strain>
    </source>
</reference>
<dbReference type="AlphaFoldDB" id="A0A6A3GVE1"/>
<keyword evidence="7" id="KW-1185">Reference proteome</keyword>
<feature type="region of interest" description="Disordered" evidence="1">
    <location>
        <begin position="23"/>
        <end position="43"/>
    </location>
</feature>
<dbReference type="Proteomes" id="UP000429607">
    <property type="component" value="Unassembled WGS sequence"/>
</dbReference>
<evidence type="ECO:0000313" key="5">
    <source>
        <dbReference type="EMBL" id="KAE9269077.1"/>
    </source>
</evidence>
<feature type="transmembrane region" description="Helical" evidence="2">
    <location>
        <begin position="84"/>
        <end position="106"/>
    </location>
</feature>
<feature type="compositionally biased region" description="Polar residues" evidence="1">
    <location>
        <begin position="23"/>
        <end position="32"/>
    </location>
</feature>
<name>A0A6A3GVE1_9STRA</name>
<dbReference type="EMBL" id="QXFT01006424">
    <property type="protein sequence ID" value="KAE9269077.1"/>
    <property type="molecule type" value="Genomic_DNA"/>
</dbReference>
<evidence type="ECO:0000313" key="4">
    <source>
        <dbReference type="EMBL" id="KAE8960991.1"/>
    </source>
</evidence>
<dbReference type="EMBL" id="QXFU01006478">
    <property type="protein sequence ID" value="KAE8960914.1"/>
    <property type="molecule type" value="Genomic_DNA"/>
</dbReference>
<organism evidence="3 8">
    <name type="scientific">Phytophthora rubi</name>
    <dbReference type="NCBI Taxonomy" id="129364"/>
    <lineage>
        <taxon>Eukaryota</taxon>
        <taxon>Sar</taxon>
        <taxon>Stramenopiles</taxon>
        <taxon>Oomycota</taxon>
        <taxon>Peronosporomycetes</taxon>
        <taxon>Peronosporales</taxon>
        <taxon>Peronosporaceae</taxon>
        <taxon>Phytophthora</taxon>
    </lineage>
</organism>
<feature type="non-terminal residue" evidence="3">
    <location>
        <position position="489"/>
    </location>
</feature>
<proteinExistence type="predicted"/>
<evidence type="ECO:0000313" key="6">
    <source>
        <dbReference type="Proteomes" id="UP000429607"/>
    </source>
</evidence>
<protein>
    <submittedName>
        <fullName evidence="3">Uncharacterized protein</fullName>
    </submittedName>
</protein>
<feature type="transmembrane region" description="Helical" evidence="2">
    <location>
        <begin position="234"/>
        <end position="257"/>
    </location>
</feature>
<evidence type="ECO:0000313" key="8">
    <source>
        <dbReference type="Proteomes" id="UP000435112"/>
    </source>
</evidence>
<keyword evidence="2" id="KW-0472">Membrane</keyword>
<dbReference type="EMBL" id="QXFV01006595">
    <property type="protein sequence ID" value="KAE8960991.1"/>
    <property type="molecule type" value="Genomic_DNA"/>
</dbReference>
<keyword evidence="2" id="KW-1133">Transmembrane helix</keyword>
<evidence type="ECO:0000256" key="1">
    <source>
        <dbReference type="SAM" id="MobiDB-lite"/>
    </source>
</evidence>
<evidence type="ECO:0000313" key="7">
    <source>
        <dbReference type="Proteomes" id="UP000434957"/>
    </source>
</evidence>
<accession>A0A6A3GVE1</accession>